<evidence type="ECO:0000313" key="1">
    <source>
        <dbReference type="EMBL" id="KKM73694.1"/>
    </source>
</evidence>
<proteinExistence type="predicted"/>
<gene>
    <name evidence="1" type="ORF">LCGC14_1407870</name>
</gene>
<protein>
    <submittedName>
        <fullName evidence="1">Uncharacterized protein</fullName>
    </submittedName>
</protein>
<comment type="caution">
    <text evidence="1">The sequence shown here is derived from an EMBL/GenBank/DDBJ whole genome shotgun (WGS) entry which is preliminary data.</text>
</comment>
<reference evidence="1" key="1">
    <citation type="journal article" date="2015" name="Nature">
        <title>Complex archaea that bridge the gap between prokaryotes and eukaryotes.</title>
        <authorList>
            <person name="Spang A."/>
            <person name="Saw J.H."/>
            <person name="Jorgensen S.L."/>
            <person name="Zaremba-Niedzwiedzka K."/>
            <person name="Martijn J."/>
            <person name="Lind A.E."/>
            <person name="van Eijk R."/>
            <person name="Schleper C."/>
            <person name="Guy L."/>
            <person name="Ettema T.J."/>
        </authorList>
    </citation>
    <scope>NUCLEOTIDE SEQUENCE</scope>
</reference>
<name>A0A0F9JV42_9ZZZZ</name>
<accession>A0A0F9JV42</accession>
<sequence length="90" mass="10188">MKRLLIILVDPYKVNMDDVIAFMKSTLHIKEDTKGAALIRYRTSEWGHDHPAIQLFTIDESTGISSIEELKEKIKLGEIEDEQSNTDGGV</sequence>
<dbReference type="AlphaFoldDB" id="A0A0F9JV42"/>
<organism evidence="1">
    <name type="scientific">marine sediment metagenome</name>
    <dbReference type="NCBI Taxonomy" id="412755"/>
    <lineage>
        <taxon>unclassified sequences</taxon>
        <taxon>metagenomes</taxon>
        <taxon>ecological metagenomes</taxon>
    </lineage>
</organism>
<dbReference type="EMBL" id="LAZR01009260">
    <property type="protein sequence ID" value="KKM73694.1"/>
    <property type="molecule type" value="Genomic_DNA"/>
</dbReference>